<dbReference type="InterPro" id="IPR029021">
    <property type="entry name" value="Prot-tyrosine_phosphatase-like"/>
</dbReference>
<dbReference type="InterPro" id="IPR000242">
    <property type="entry name" value="PTP_cat"/>
</dbReference>
<dbReference type="FunFam" id="3.90.190.10:FF:000328">
    <property type="entry name" value="Tyrosine phosphatase"/>
    <property type="match status" value="1"/>
</dbReference>
<dbReference type="PROSITE" id="PS50055">
    <property type="entry name" value="TYR_PHOSPHATASE_PTP"/>
    <property type="match status" value="1"/>
</dbReference>
<dbReference type="PROSITE" id="PS50056">
    <property type="entry name" value="TYR_PHOSPHATASE_2"/>
    <property type="match status" value="1"/>
</dbReference>
<reference evidence="3" key="1">
    <citation type="journal article" date="2008" name="Nat. Genet.">
        <title>The Pristionchus pacificus genome provides a unique perspective on nematode lifestyle and parasitism.</title>
        <authorList>
            <person name="Dieterich C."/>
            <person name="Clifton S.W."/>
            <person name="Schuster L.N."/>
            <person name="Chinwalla A."/>
            <person name="Delehaunty K."/>
            <person name="Dinkelacker I."/>
            <person name="Fulton L."/>
            <person name="Fulton R."/>
            <person name="Godfrey J."/>
            <person name="Minx P."/>
            <person name="Mitreva M."/>
            <person name="Roeseler W."/>
            <person name="Tian H."/>
            <person name="Witte H."/>
            <person name="Yang S.P."/>
            <person name="Wilson R.K."/>
            <person name="Sommer R.J."/>
        </authorList>
    </citation>
    <scope>NUCLEOTIDE SEQUENCE [LARGE SCALE GENOMIC DNA]</scope>
    <source>
        <strain evidence="3">PS312</strain>
    </source>
</reference>
<evidence type="ECO:0000313" key="3">
    <source>
        <dbReference type="Proteomes" id="UP000005239"/>
    </source>
</evidence>
<protein>
    <submittedName>
        <fullName evidence="2">Tyrosine phosphatase</fullName>
    </submittedName>
</protein>
<feature type="compositionally biased region" description="Basic and acidic residues" evidence="1">
    <location>
        <begin position="890"/>
        <end position="910"/>
    </location>
</feature>
<dbReference type="EnsemblMetazoa" id="PPA08592.1">
    <property type="protein sequence ID" value="PPA08592.1"/>
    <property type="gene ID" value="WBGene00098146"/>
</dbReference>
<dbReference type="AlphaFoldDB" id="A0A2A6BLI9"/>
<dbReference type="InterPro" id="IPR003595">
    <property type="entry name" value="Tyr_Pase_cat"/>
</dbReference>
<gene>
    <name evidence="2" type="primary">WBGene00098146</name>
</gene>
<name>A0A2A6BLI9_PRIPA</name>
<dbReference type="Proteomes" id="UP000005239">
    <property type="component" value="Unassembled WGS sequence"/>
</dbReference>
<dbReference type="OrthoDB" id="5854477at2759"/>
<dbReference type="SMART" id="SM00404">
    <property type="entry name" value="PTPc_motif"/>
    <property type="match status" value="1"/>
</dbReference>
<evidence type="ECO:0000313" key="2">
    <source>
        <dbReference type="EnsemblMetazoa" id="PPA08592.1"/>
    </source>
</evidence>
<dbReference type="Gene3D" id="3.90.190.10">
    <property type="entry name" value="Protein tyrosine phosphatase superfamily"/>
    <property type="match status" value="1"/>
</dbReference>
<dbReference type="InterPro" id="IPR000387">
    <property type="entry name" value="Tyr_Pase_dom"/>
</dbReference>
<dbReference type="SMART" id="SM00194">
    <property type="entry name" value="PTPc"/>
    <property type="match status" value="1"/>
</dbReference>
<evidence type="ECO:0000256" key="1">
    <source>
        <dbReference type="SAM" id="MobiDB-lite"/>
    </source>
</evidence>
<proteinExistence type="predicted"/>
<dbReference type="PROSITE" id="PS00383">
    <property type="entry name" value="TYR_PHOSPHATASE_1"/>
    <property type="match status" value="1"/>
</dbReference>
<accession>A0A8R1Y795</accession>
<dbReference type="SUPFAM" id="SSF52799">
    <property type="entry name" value="(Phosphotyrosine protein) phosphatases II"/>
    <property type="match status" value="1"/>
</dbReference>
<dbReference type="GO" id="GO:0007165">
    <property type="term" value="P:signal transduction"/>
    <property type="evidence" value="ECO:0000318"/>
    <property type="project" value="GO_Central"/>
</dbReference>
<dbReference type="CDD" id="cd00047">
    <property type="entry name" value="PTPc"/>
    <property type="match status" value="1"/>
</dbReference>
<feature type="region of interest" description="Disordered" evidence="1">
    <location>
        <begin position="884"/>
        <end position="966"/>
    </location>
</feature>
<dbReference type="PANTHER" id="PTHR46163">
    <property type="entry name" value="TYROSINE-PROTEIN PHOSPHATASE-RELATED"/>
    <property type="match status" value="1"/>
</dbReference>
<dbReference type="PRINTS" id="PR00700">
    <property type="entry name" value="PRTYPHPHTASE"/>
</dbReference>
<dbReference type="InterPro" id="IPR052782">
    <property type="entry name" value="Oocyte-zygote_transition_reg"/>
</dbReference>
<dbReference type="Pfam" id="PF00102">
    <property type="entry name" value="Y_phosphatase"/>
    <property type="match status" value="1"/>
</dbReference>
<keyword evidence="3" id="KW-1185">Reference proteome</keyword>
<feature type="compositionally biased region" description="Polar residues" evidence="1">
    <location>
        <begin position="911"/>
        <end position="926"/>
    </location>
</feature>
<organism evidence="2 3">
    <name type="scientific">Pristionchus pacificus</name>
    <name type="common">Parasitic nematode worm</name>
    <dbReference type="NCBI Taxonomy" id="54126"/>
    <lineage>
        <taxon>Eukaryota</taxon>
        <taxon>Metazoa</taxon>
        <taxon>Ecdysozoa</taxon>
        <taxon>Nematoda</taxon>
        <taxon>Chromadorea</taxon>
        <taxon>Rhabditida</taxon>
        <taxon>Rhabditina</taxon>
        <taxon>Diplogasteromorpha</taxon>
        <taxon>Diplogasteroidea</taxon>
        <taxon>Neodiplogasteridae</taxon>
        <taxon>Pristionchus</taxon>
    </lineage>
</organism>
<dbReference type="GO" id="GO:0004725">
    <property type="term" value="F:protein tyrosine phosphatase activity"/>
    <property type="evidence" value="ECO:0000318"/>
    <property type="project" value="GO_Central"/>
</dbReference>
<feature type="compositionally biased region" description="Basic and acidic residues" evidence="1">
    <location>
        <begin position="927"/>
        <end position="966"/>
    </location>
</feature>
<dbReference type="InterPro" id="IPR016130">
    <property type="entry name" value="Tyr_Pase_AS"/>
</dbReference>
<accession>A0A2A6BLI9</accession>
<sequence>MRAMGKEEERPQGNLLIRCLREREEQLLAQTANEERDLGALPPLTWFSMHLDASNAYNSLREEYYDISELWYSAKNHKTTGPYIQEPYGNGAQRKLAVNAQEIQMPYAGAGLYASEGPTKSSVYDFWALIYQRKITSIMSVNYPREERLNAATHNEDTETIQYWPFMEGQQMKFMPYTVICLHSECKISPTIVSSACGSNSILVYRLSKLRVSFNNPILPTQPHLDVTHVCYYRWPDGRLPVPTENCSIADSAVGLLEIVEQDLNWPDSPLLIHCHAGIGRTGALMAILLAIQQANDQHLVHVKDTVQELRKFRAKAVMNYWQYIFVYLTIAEVFVKRGHLDGSTRHRLTQMWNELLADIPHASPVSYLIHFNICRIFVCYIPEKCKESASTKNNLAIVKFGGPYNCDFWITLNTFTEKKILIRTTSKSDLKVNLVDTTLLFSCTMADGKVTANTGKTGYTIELRKAVIIENNFLFCEFFLKNSDGSMIEKAHDPKDEMKIKHGTADYGYSQDQMKLDVAKNKRCDPDLITTLQEKNADYHYIDVESEDINVKCMDPKYELIAFHSTESGWNKPQKVTSIECKEESSNNWKYKITRSSGDPLFIVTPNKFNAACKTKDKLCRQCKKQEEFLCNTSHECPVFTEGKPDSACHKFECPKMINTPLGTFPKGAQCTPPEGTTTTFTWKIGGSPAGSSISQHNHYSILDNCQDQKPLNIVCEFEECKDIDKEKRKTEFKCPPGLNLIAMNGSSSVGISLECNHSTGEWIRSDGKTLPFNNTLHCKKESEEETTIDDESSAQKQAGPDMLVISLAIGGGLIVLTVWSSIPCCSLPSPSSISLSSSPPPPVQKIVVVVKREEDEEKKKTIKMESINIKGGVQDEKSLAALSQTGEKLSERTIEKSRIEKTNGDNEQSKTAGTTREQNNTQSDVQKKVMKSVEDKKRQKTEEDSKSFDEAYNKELEKIGKKKK</sequence>
<reference evidence="2" key="2">
    <citation type="submission" date="2022-06" db="UniProtKB">
        <authorList>
            <consortium name="EnsemblMetazoa"/>
        </authorList>
    </citation>
    <scope>IDENTIFICATION</scope>
    <source>
        <strain evidence="2">PS312</strain>
    </source>
</reference>